<protein>
    <submittedName>
        <fullName evidence="1">Uncharacterized protein</fullName>
    </submittedName>
</protein>
<dbReference type="AlphaFoldDB" id="A0A4S8LHU1"/>
<accession>A0A4S8LHU1</accession>
<proteinExistence type="predicted"/>
<organism evidence="1 2">
    <name type="scientific">Dendrothele bispora (strain CBS 962.96)</name>
    <dbReference type="NCBI Taxonomy" id="1314807"/>
    <lineage>
        <taxon>Eukaryota</taxon>
        <taxon>Fungi</taxon>
        <taxon>Dikarya</taxon>
        <taxon>Basidiomycota</taxon>
        <taxon>Agaricomycotina</taxon>
        <taxon>Agaricomycetes</taxon>
        <taxon>Agaricomycetidae</taxon>
        <taxon>Agaricales</taxon>
        <taxon>Agaricales incertae sedis</taxon>
        <taxon>Dendrothele</taxon>
    </lineage>
</organism>
<dbReference type="EMBL" id="ML179400">
    <property type="protein sequence ID" value="THU88672.1"/>
    <property type="molecule type" value="Genomic_DNA"/>
</dbReference>
<evidence type="ECO:0000313" key="2">
    <source>
        <dbReference type="Proteomes" id="UP000297245"/>
    </source>
</evidence>
<name>A0A4S8LHU1_DENBC</name>
<sequence length="131" mass="14434">MAPKVTAWTLDSSSFVQRKLRGGAKEKRIILSSNPDDTINPSINRVAYLGTLKLFGLQAGLVFRQCRITLIHGVTALLVHASILWFKGASIDKEKYYPKSQFSGVRDEFISAQVLPPTNVELPFSGAKNNA</sequence>
<keyword evidence="2" id="KW-1185">Reference proteome</keyword>
<evidence type="ECO:0000313" key="1">
    <source>
        <dbReference type="EMBL" id="THU88672.1"/>
    </source>
</evidence>
<dbReference type="Proteomes" id="UP000297245">
    <property type="component" value="Unassembled WGS sequence"/>
</dbReference>
<gene>
    <name evidence="1" type="ORF">K435DRAFT_803328</name>
</gene>
<reference evidence="1 2" key="1">
    <citation type="journal article" date="2019" name="Nat. Ecol. Evol.">
        <title>Megaphylogeny resolves global patterns of mushroom evolution.</title>
        <authorList>
            <person name="Varga T."/>
            <person name="Krizsan K."/>
            <person name="Foldi C."/>
            <person name="Dima B."/>
            <person name="Sanchez-Garcia M."/>
            <person name="Sanchez-Ramirez S."/>
            <person name="Szollosi G.J."/>
            <person name="Szarkandi J.G."/>
            <person name="Papp V."/>
            <person name="Albert L."/>
            <person name="Andreopoulos W."/>
            <person name="Angelini C."/>
            <person name="Antonin V."/>
            <person name="Barry K.W."/>
            <person name="Bougher N.L."/>
            <person name="Buchanan P."/>
            <person name="Buyck B."/>
            <person name="Bense V."/>
            <person name="Catcheside P."/>
            <person name="Chovatia M."/>
            <person name="Cooper J."/>
            <person name="Damon W."/>
            <person name="Desjardin D."/>
            <person name="Finy P."/>
            <person name="Geml J."/>
            <person name="Haridas S."/>
            <person name="Hughes K."/>
            <person name="Justo A."/>
            <person name="Karasinski D."/>
            <person name="Kautmanova I."/>
            <person name="Kiss B."/>
            <person name="Kocsube S."/>
            <person name="Kotiranta H."/>
            <person name="LaButti K.M."/>
            <person name="Lechner B.E."/>
            <person name="Liimatainen K."/>
            <person name="Lipzen A."/>
            <person name="Lukacs Z."/>
            <person name="Mihaltcheva S."/>
            <person name="Morgado L.N."/>
            <person name="Niskanen T."/>
            <person name="Noordeloos M.E."/>
            <person name="Ohm R.A."/>
            <person name="Ortiz-Santana B."/>
            <person name="Ovrebo C."/>
            <person name="Racz N."/>
            <person name="Riley R."/>
            <person name="Savchenko A."/>
            <person name="Shiryaev A."/>
            <person name="Soop K."/>
            <person name="Spirin V."/>
            <person name="Szebenyi C."/>
            <person name="Tomsovsky M."/>
            <person name="Tulloss R.E."/>
            <person name="Uehling J."/>
            <person name="Grigoriev I.V."/>
            <person name="Vagvolgyi C."/>
            <person name="Papp T."/>
            <person name="Martin F.M."/>
            <person name="Miettinen O."/>
            <person name="Hibbett D.S."/>
            <person name="Nagy L.G."/>
        </authorList>
    </citation>
    <scope>NUCLEOTIDE SEQUENCE [LARGE SCALE GENOMIC DNA]</scope>
    <source>
        <strain evidence="1 2">CBS 962.96</strain>
    </source>
</reference>